<name>A0A9D1YEA8_9FIRM</name>
<organism evidence="2 3">
    <name type="scientific">Candidatus Acutalibacter pullistercoris</name>
    <dbReference type="NCBI Taxonomy" id="2838418"/>
    <lineage>
        <taxon>Bacteria</taxon>
        <taxon>Bacillati</taxon>
        <taxon>Bacillota</taxon>
        <taxon>Clostridia</taxon>
        <taxon>Eubacteriales</taxon>
        <taxon>Acutalibacteraceae</taxon>
        <taxon>Acutalibacter</taxon>
    </lineage>
</organism>
<dbReference type="EMBL" id="DXDU01000128">
    <property type="protein sequence ID" value="HIY27097.1"/>
    <property type="molecule type" value="Genomic_DNA"/>
</dbReference>
<gene>
    <name evidence="2" type="ORF">H9838_08015</name>
</gene>
<keyword evidence="1" id="KW-1133">Transmembrane helix</keyword>
<accession>A0A9D1YEA8</accession>
<protein>
    <submittedName>
        <fullName evidence="2">Uncharacterized protein</fullName>
    </submittedName>
</protein>
<proteinExistence type="predicted"/>
<keyword evidence="1" id="KW-0812">Transmembrane</keyword>
<dbReference type="AlphaFoldDB" id="A0A9D1YEA8"/>
<evidence type="ECO:0000313" key="3">
    <source>
        <dbReference type="Proteomes" id="UP000823915"/>
    </source>
</evidence>
<reference evidence="2" key="2">
    <citation type="submission" date="2021-04" db="EMBL/GenBank/DDBJ databases">
        <authorList>
            <person name="Gilroy R."/>
        </authorList>
    </citation>
    <scope>NUCLEOTIDE SEQUENCE</scope>
    <source>
        <strain evidence="2">1282</strain>
    </source>
</reference>
<feature type="transmembrane region" description="Helical" evidence="1">
    <location>
        <begin position="133"/>
        <end position="154"/>
    </location>
</feature>
<reference evidence="2" key="1">
    <citation type="journal article" date="2021" name="PeerJ">
        <title>Extensive microbial diversity within the chicken gut microbiome revealed by metagenomics and culture.</title>
        <authorList>
            <person name="Gilroy R."/>
            <person name="Ravi A."/>
            <person name="Getino M."/>
            <person name="Pursley I."/>
            <person name="Horton D.L."/>
            <person name="Alikhan N.F."/>
            <person name="Baker D."/>
            <person name="Gharbi K."/>
            <person name="Hall N."/>
            <person name="Watson M."/>
            <person name="Adriaenssens E.M."/>
            <person name="Foster-Nyarko E."/>
            <person name="Jarju S."/>
            <person name="Secka A."/>
            <person name="Antonio M."/>
            <person name="Oren A."/>
            <person name="Chaudhuri R.R."/>
            <person name="La Ragione R."/>
            <person name="Hildebrand F."/>
            <person name="Pallen M.J."/>
        </authorList>
    </citation>
    <scope>NUCLEOTIDE SEQUENCE</scope>
    <source>
        <strain evidence="2">1282</strain>
    </source>
</reference>
<evidence type="ECO:0000256" key="1">
    <source>
        <dbReference type="SAM" id="Phobius"/>
    </source>
</evidence>
<sequence length="166" mass="18820">MGKKRGETMLYCAKCHGVCPDATAKCPNCKSGKLRQVDGEDLVLLHKADQYAAQRLGEEFDREGIVYEMKPFDGGRISYLYDSDVLPTDRMVLVRWKDYEAGKSVSARLKETLDEERSAGAEDFEEMPRKKRILVQIVSVFGFILLIMLVVYGADWAANWLRGLFA</sequence>
<evidence type="ECO:0000313" key="2">
    <source>
        <dbReference type="EMBL" id="HIY27097.1"/>
    </source>
</evidence>
<dbReference type="Proteomes" id="UP000823915">
    <property type="component" value="Unassembled WGS sequence"/>
</dbReference>
<keyword evidence="1" id="KW-0472">Membrane</keyword>
<comment type="caution">
    <text evidence="2">The sequence shown here is derived from an EMBL/GenBank/DDBJ whole genome shotgun (WGS) entry which is preliminary data.</text>
</comment>